<organism evidence="6 7">
    <name type="scientific">Kandleria vitulina DSM 20405</name>
    <dbReference type="NCBI Taxonomy" id="1410657"/>
    <lineage>
        <taxon>Bacteria</taxon>
        <taxon>Bacillati</taxon>
        <taxon>Bacillota</taxon>
        <taxon>Erysipelotrichia</taxon>
        <taxon>Erysipelotrichales</taxon>
        <taxon>Coprobacillaceae</taxon>
        <taxon>Kandleria</taxon>
    </lineage>
</organism>
<dbReference type="Gene3D" id="1.10.10.10">
    <property type="entry name" value="Winged helix-like DNA-binding domain superfamily/Winged helix DNA-binding domain"/>
    <property type="match status" value="1"/>
</dbReference>
<feature type="domain" description="HTH rpiR-type" evidence="4">
    <location>
        <begin position="1"/>
        <end position="75"/>
    </location>
</feature>
<evidence type="ECO:0000313" key="6">
    <source>
        <dbReference type="EMBL" id="KRN51535.1"/>
    </source>
</evidence>
<dbReference type="InterPro" id="IPR000281">
    <property type="entry name" value="HTH_RpiR"/>
</dbReference>
<evidence type="ECO:0000259" key="4">
    <source>
        <dbReference type="PROSITE" id="PS51071"/>
    </source>
</evidence>
<dbReference type="CDD" id="cd05013">
    <property type="entry name" value="SIS_RpiR"/>
    <property type="match status" value="1"/>
</dbReference>
<dbReference type="Pfam" id="PF01380">
    <property type="entry name" value="SIS"/>
    <property type="match status" value="1"/>
</dbReference>
<comment type="caution">
    <text evidence="6">The sequence shown here is derived from an EMBL/GenBank/DDBJ whole genome shotgun (WGS) entry which is preliminary data.</text>
</comment>
<dbReference type="Proteomes" id="UP000051841">
    <property type="component" value="Unassembled WGS sequence"/>
</dbReference>
<dbReference type="PATRIC" id="fig|1410657.5.peg.157"/>
<dbReference type="AlphaFoldDB" id="A0A0R2HEN3"/>
<dbReference type="PANTHER" id="PTHR30514:SF21">
    <property type="entry name" value="RPIR-FAMILY TRANSCRIPTIONAL REGULATOR"/>
    <property type="match status" value="1"/>
</dbReference>
<dbReference type="RefSeq" id="WP_029071429.1">
    <property type="nucleotide sequence ID" value="NZ_JQBL01000001.1"/>
</dbReference>
<dbReference type="GO" id="GO:0003700">
    <property type="term" value="F:DNA-binding transcription factor activity"/>
    <property type="evidence" value="ECO:0007669"/>
    <property type="project" value="InterPro"/>
</dbReference>
<dbReference type="InterPro" id="IPR046348">
    <property type="entry name" value="SIS_dom_sf"/>
</dbReference>
<dbReference type="GO" id="GO:0097367">
    <property type="term" value="F:carbohydrate derivative binding"/>
    <property type="evidence" value="ECO:0007669"/>
    <property type="project" value="InterPro"/>
</dbReference>
<dbReference type="InterPro" id="IPR009057">
    <property type="entry name" value="Homeodomain-like_sf"/>
</dbReference>
<dbReference type="EMBL" id="JQBL01000001">
    <property type="protein sequence ID" value="KRN51535.1"/>
    <property type="molecule type" value="Genomic_DNA"/>
</dbReference>
<protein>
    <submittedName>
        <fullName evidence="6">RpiR family transcriptional regulator</fullName>
    </submittedName>
</protein>
<dbReference type="InterPro" id="IPR047640">
    <property type="entry name" value="RpiR-like"/>
</dbReference>
<proteinExistence type="predicted"/>
<evidence type="ECO:0000256" key="3">
    <source>
        <dbReference type="ARBA" id="ARBA00023163"/>
    </source>
</evidence>
<dbReference type="GO" id="GO:0003677">
    <property type="term" value="F:DNA binding"/>
    <property type="evidence" value="ECO:0007669"/>
    <property type="project" value="UniProtKB-KW"/>
</dbReference>
<name>A0A0R2HEN3_9FIRM</name>
<keyword evidence="7" id="KW-1185">Reference proteome</keyword>
<evidence type="ECO:0000259" key="5">
    <source>
        <dbReference type="PROSITE" id="PS51464"/>
    </source>
</evidence>
<feature type="domain" description="SIS" evidence="5">
    <location>
        <begin position="112"/>
        <end position="253"/>
    </location>
</feature>
<keyword evidence="3" id="KW-0804">Transcription</keyword>
<keyword evidence="1" id="KW-0805">Transcription regulation</keyword>
<reference evidence="6 7" key="1">
    <citation type="journal article" date="2015" name="Genome Announc.">
        <title>Expanding the biotechnology potential of lactobacilli through comparative genomics of 213 strains and associated genera.</title>
        <authorList>
            <person name="Sun Z."/>
            <person name="Harris H.M."/>
            <person name="McCann A."/>
            <person name="Guo C."/>
            <person name="Argimon S."/>
            <person name="Zhang W."/>
            <person name="Yang X."/>
            <person name="Jeffery I.B."/>
            <person name="Cooney J.C."/>
            <person name="Kagawa T.F."/>
            <person name="Liu W."/>
            <person name="Song Y."/>
            <person name="Salvetti E."/>
            <person name="Wrobel A."/>
            <person name="Rasinkangas P."/>
            <person name="Parkhill J."/>
            <person name="Rea M.C."/>
            <person name="O'Sullivan O."/>
            <person name="Ritari J."/>
            <person name="Douillard F.P."/>
            <person name="Paul Ross R."/>
            <person name="Yang R."/>
            <person name="Briner A.E."/>
            <person name="Felis G.E."/>
            <person name="de Vos W.M."/>
            <person name="Barrangou R."/>
            <person name="Klaenhammer T.R."/>
            <person name="Caufield P.W."/>
            <person name="Cui Y."/>
            <person name="Zhang H."/>
            <person name="O'Toole P.W."/>
        </authorList>
    </citation>
    <scope>NUCLEOTIDE SEQUENCE [LARGE SCALE GENOMIC DNA]</scope>
    <source>
        <strain evidence="6 7">DSM 20405</strain>
    </source>
</reference>
<dbReference type="SUPFAM" id="SSF46689">
    <property type="entry name" value="Homeodomain-like"/>
    <property type="match status" value="1"/>
</dbReference>
<dbReference type="Gene3D" id="3.40.50.10490">
    <property type="entry name" value="Glucose-6-phosphate isomerase like protein, domain 1"/>
    <property type="match status" value="1"/>
</dbReference>
<evidence type="ECO:0000313" key="7">
    <source>
        <dbReference type="Proteomes" id="UP000051841"/>
    </source>
</evidence>
<evidence type="ECO:0000256" key="2">
    <source>
        <dbReference type="ARBA" id="ARBA00023125"/>
    </source>
</evidence>
<dbReference type="GO" id="GO:1901135">
    <property type="term" value="P:carbohydrate derivative metabolic process"/>
    <property type="evidence" value="ECO:0007669"/>
    <property type="project" value="InterPro"/>
</dbReference>
<keyword evidence="2" id="KW-0238">DNA-binding</keyword>
<dbReference type="InterPro" id="IPR036388">
    <property type="entry name" value="WH-like_DNA-bd_sf"/>
</dbReference>
<evidence type="ECO:0000256" key="1">
    <source>
        <dbReference type="ARBA" id="ARBA00023015"/>
    </source>
</evidence>
<dbReference type="InterPro" id="IPR001347">
    <property type="entry name" value="SIS_dom"/>
</dbReference>
<sequence length="253" mass="29373">MFLEQLKNHYEKLSLNEQEVIDYLMKQENLDTLTLKKMSADLYLSSSTIVRACKKLGYHTFNDLRYDLRLSKELSKYQGQKTQSSFEELKEQLTLEFNQTLSILSEEDFHFFAQQIINARRIFCIGVGSSYMAMSDFNRKLKLVNLWSNDYFEHYSIKRIADISTKEDVIIVFSLGGRTEEVNQSVYAAKQNGTRILSITSLGNTYLSQLSDGVIYVYDTIKKHEKLRSRLMFNLVGTLLFEVILDELAKGDI</sequence>
<dbReference type="InterPro" id="IPR035472">
    <property type="entry name" value="RpiR-like_SIS"/>
</dbReference>
<dbReference type="Pfam" id="PF01418">
    <property type="entry name" value="HTH_6"/>
    <property type="match status" value="1"/>
</dbReference>
<dbReference type="PROSITE" id="PS51464">
    <property type="entry name" value="SIS"/>
    <property type="match status" value="1"/>
</dbReference>
<gene>
    <name evidence="6" type="ORF">IV49_GL000155</name>
</gene>
<dbReference type="SUPFAM" id="SSF53697">
    <property type="entry name" value="SIS domain"/>
    <property type="match status" value="1"/>
</dbReference>
<dbReference type="PANTHER" id="PTHR30514">
    <property type="entry name" value="GLUCOKINASE"/>
    <property type="match status" value="1"/>
</dbReference>
<accession>A0A0R2HEN3</accession>
<dbReference type="PROSITE" id="PS51071">
    <property type="entry name" value="HTH_RPIR"/>
    <property type="match status" value="1"/>
</dbReference>